<keyword evidence="4" id="KW-0540">Nuclease</keyword>
<dbReference type="InterPro" id="IPR041505">
    <property type="entry name" value="Dis3_CSD2"/>
</dbReference>
<dbReference type="FunFam" id="2.40.50.700:FF:000001">
    <property type="entry name" value="Exosome complex exonuclease exoribonuclease (Rrp44)"/>
    <property type="match status" value="1"/>
</dbReference>
<dbReference type="AlphaFoldDB" id="A0A7S2B4Y1"/>
<evidence type="ECO:0000256" key="11">
    <source>
        <dbReference type="RuleBase" id="RU003901"/>
    </source>
</evidence>
<evidence type="ECO:0000256" key="3">
    <source>
        <dbReference type="ARBA" id="ARBA00022552"/>
    </source>
</evidence>
<evidence type="ECO:0000259" key="13">
    <source>
        <dbReference type="SMART" id="SM00670"/>
    </source>
</evidence>
<dbReference type="GO" id="GO:0000175">
    <property type="term" value="F:3'-5'-RNA exonuclease activity"/>
    <property type="evidence" value="ECO:0007669"/>
    <property type="project" value="UniProtKB-ARBA"/>
</dbReference>
<keyword evidence="5" id="KW-0378">Hydrolase</keyword>
<evidence type="ECO:0000256" key="10">
    <source>
        <dbReference type="ARBA" id="ARBA00077930"/>
    </source>
</evidence>
<dbReference type="Gene3D" id="2.40.50.700">
    <property type="match status" value="1"/>
</dbReference>
<evidence type="ECO:0000256" key="8">
    <source>
        <dbReference type="ARBA" id="ARBA00022884"/>
    </source>
</evidence>
<dbReference type="PROSITE" id="PS01175">
    <property type="entry name" value="RIBONUCLEASE_II"/>
    <property type="match status" value="1"/>
</dbReference>
<protein>
    <recommendedName>
        <fullName evidence="10">Ribosomal RNA-processing protein 44</fullName>
    </recommendedName>
</protein>
<dbReference type="Pfam" id="PF13638">
    <property type="entry name" value="PIN_4"/>
    <property type="match status" value="1"/>
</dbReference>
<dbReference type="GO" id="GO:0004519">
    <property type="term" value="F:endonuclease activity"/>
    <property type="evidence" value="ECO:0007669"/>
    <property type="project" value="TreeGrafter"/>
</dbReference>
<dbReference type="SUPFAM" id="SSF50249">
    <property type="entry name" value="Nucleic acid-binding proteins"/>
    <property type="match status" value="3"/>
</dbReference>
<dbReference type="InterPro" id="IPR022966">
    <property type="entry name" value="RNase_II/R_CS"/>
</dbReference>
<dbReference type="GO" id="GO:0003723">
    <property type="term" value="F:RNA binding"/>
    <property type="evidence" value="ECO:0007669"/>
    <property type="project" value="UniProtKB-KW"/>
</dbReference>
<dbReference type="Gene3D" id="2.40.50.140">
    <property type="entry name" value="Nucleic acid-binding proteins"/>
    <property type="match status" value="1"/>
</dbReference>
<dbReference type="PANTHER" id="PTHR23355:SF35">
    <property type="entry name" value="EXOSOME COMPLEX EXONUCLEASE RRP44"/>
    <property type="match status" value="1"/>
</dbReference>
<dbReference type="GO" id="GO:0016075">
    <property type="term" value="P:rRNA catabolic process"/>
    <property type="evidence" value="ECO:0007669"/>
    <property type="project" value="TreeGrafter"/>
</dbReference>
<dbReference type="EMBL" id="HBGS01010656">
    <property type="protein sequence ID" value="CAD9386657.1"/>
    <property type="molecule type" value="Transcribed_RNA"/>
</dbReference>
<evidence type="ECO:0000256" key="1">
    <source>
        <dbReference type="ARBA" id="ARBA00004123"/>
    </source>
</evidence>
<dbReference type="CDD" id="cd09862">
    <property type="entry name" value="PIN_Rrp44-like"/>
    <property type="match status" value="1"/>
</dbReference>
<dbReference type="GO" id="GO:0000176">
    <property type="term" value="C:nuclear exosome (RNase complex)"/>
    <property type="evidence" value="ECO:0007669"/>
    <property type="project" value="TreeGrafter"/>
</dbReference>
<evidence type="ECO:0000313" key="15">
    <source>
        <dbReference type="EMBL" id="CAD9386657.1"/>
    </source>
</evidence>
<evidence type="ECO:0000256" key="2">
    <source>
        <dbReference type="ARBA" id="ARBA00005785"/>
    </source>
</evidence>
<dbReference type="SMART" id="SM00955">
    <property type="entry name" value="RNB"/>
    <property type="match status" value="1"/>
</dbReference>
<feature type="domain" description="PIN" evidence="13">
    <location>
        <begin position="78"/>
        <end position="194"/>
    </location>
</feature>
<gene>
    <name evidence="15" type="ORF">DSPE1174_LOCUS5603</name>
</gene>
<reference evidence="15" key="1">
    <citation type="submission" date="2021-01" db="EMBL/GenBank/DDBJ databases">
        <authorList>
            <person name="Corre E."/>
            <person name="Pelletier E."/>
            <person name="Niang G."/>
            <person name="Scheremetjew M."/>
            <person name="Finn R."/>
            <person name="Kale V."/>
            <person name="Holt S."/>
            <person name="Cochrane G."/>
            <person name="Meng A."/>
            <person name="Brown T."/>
            <person name="Cohen L."/>
        </authorList>
    </citation>
    <scope>NUCLEOTIDE SEQUENCE</scope>
    <source>
        <strain evidence="15">CCMP1381</strain>
    </source>
</reference>
<keyword evidence="6" id="KW-0271">Exosome</keyword>
<keyword evidence="9" id="KW-0539">Nucleus</keyword>
<dbReference type="GO" id="GO:0006364">
    <property type="term" value="P:rRNA processing"/>
    <property type="evidence" value="ECO:0007669"/>
    <property type="project" value="UniProtKB-KW"/>
</dbReference>
<feature type="domain" description="RNB" evidence="14">
    <location>
        <begin position="501"/>
        <end position="833"/>
    </location>
</feature>
<dbReference type="Pfam" id="PF17849">
    <property type="entry name" value="OB_Dis3"/>
    <property type="match status" value="1"/>
</dbReference>
<keyword evidence="3" id="KW-0698">rRNA processing</keyword>
<dbReference type="PANTHER" id="PTHR23355">
    <property type="entry name" value="RIBONUCLEASE"/>
    <property type="match status" value="1"/>
</dbReference>
<organism evidence="15">
    <name type="scientific">Octactis speculum</name>
    <dbReference type="NCBI Taxonomy" id="3111310"/>
    <lineage>
        <taxon>Eukaryota</taxon>
        <taxon>Sar</taxon>
        <taxon>Stramenopiles</taxon>
        <taxon>Ochrophyta</taxon>
        <taxon>Dictyochophyceae</taxon>
        <taxon>Dictyochales</taxon>
        <taxon>Dictyochaceae</taxon>
        <taxon>Octactis</taxon>
    </lineage>
</organism>
<name>A0A7S2B4Y1_9STRA</name>
<dbReference type="Gene3D" id="3.40.50.1010">
    <property type="entry name" value="5'-nuclease"/>
    <property type="match status" value="1"/>
</dbReference>
<evidence type="ECO:0000256" key="4">
    <source>
        <dbReference type="ARBA" id="ARBA00022722"/>
    </source>
</evidence>
<dbReference type="SUPFAM" id="SSF88723">
    <property type="entry name" value="PIN domain-like"/>
    <property type="match status" value="1"/>
</dbReference>
<dbReference type="InterPro" id="IPR001900">
    <property type="entry name" value="RNase_II/R"/>
</dbReference>
<dbReference type="InterPro" id="IPR050180">
    <property type="entry name" value="RNR_Ribonuclease"/>
</dbReference>
<dbReference type="InterPro" id="IPR033770">
    <property type="entry name" value="RRP44_S1"/>
</dbReference>
<feature type="region of interest" description="Disordered" evidence="12">
    <location>
        <begin position="966"/>
        <end position="985"/>
    </location>
</feature>
<feature type="compositionally biased region" description="Basic and acidic residues" evidence="12">
    <location>
        <begin position="349"/>
        <end position="358"/>
    </location>
</feature>
<sequence length="985" mass="109457">MTDTTSSTAALECSASCFYRRAKKGHRVTRIVEEQYIRKDLGFGSWQGRTLQKMDLVELLKNDKVGSKKQEPKAPDVMWLVPDTNVVLHQMDLLENSGCPSLDHIIILETVLQEVRHNNLSLFRRLKELLKHSTRRIVFLSNEHYSATFVQRKPEESPNDRNDRAIRIAAAWYIKQAEGSAPVLMLSNDRDNLRKAKKQGISCETVEAFVETLATAYPQLSDLVNRNTDTAAKAGTRELFYDEHLPMSQLQQGVKAGRFFQGTVRCDRWDTCYVVISDKKTGERVSITISGAENVNRAVDGDIVAIKILDAAAEAKAAASEEALPVSSSSKEEEDGAGVPEPTAPPRVGDMEGAKVETTKGGGAKTGRVVGIIRRNWFRHYCGALAGDKDDRLLGEPVRGGNRSVLIIPAEKRLPRVRIQTRQRDNLVGKRILFAIDSWPASSKLPNGHYVSTIGNSGDKAIETEVILLEHDIPCEAFSGEVLSCLPEEGWTITPENSVGRRDLRHLPVMSIDPPGCRDIDDALHCVPLENGNFQVGVHIADVTHFVEAGSALDIEAGRRSTSTYLVDKRLDMLPKMLTERLCSLVGNQDRFAFSVLIEMTPAADVVNADFCKSMIHSIGAHSYGEAQLMMDDPTRNDVKATAVRNLNSLAKKLRARRMDAGALTLASPEVRFVLDTETQNPLDVQLYALKETNALVEEFMLLGNITVGKKILRHFPTLSCLRRHPAPSRSQFDPLISIAGAVGHSIKVDDSKMLSASLDGAVDPKEPYFNKLLRILCTRCMSPAQYFISGEQVQDDWHHYGLAAPIYTHFTSPIRRYADVIVHRLLAASIGAAPLPALLLQKTEMHELAENMNRRHRAAQLAGRASVSLHTQIYFKHHPTSDRAFVISVFHDKINVLVPKFGIEGTVWLTDENDNGMLDYDADTHTLRHKDGAKVQVFDSVVVYICVLDLTHGRSKVKLYMTSPQLGEQPSTDEEPPVKKQKNK</sequence>
<keyword evidence="8" id="KW-0694">RNA-binding</keyword>
<evidence type="ECO:0000256" key="9">
    <source>
        <dbReference type="ARBA" id="ARBA00023242"/>
    </source>
</evidence>
<dbReference type="Gene3D" id="2.40.50.690">
    <property type="match status" value="1"/>
</dbReference>
<comment type="similarity">
    <text evidence="2 11">Belongs to the RNR ribonuclease family.</text>
</comment>
<evidence type="ECO:0000259" key="14">
    <source>
        <dbReference type="SMART" id="SM00955"/>
    </source>
</evidence>
<dbReference type="GO" id="GO:0071031">
    <property type="term" value="P:nuclear mRNA surveillance of mRNA 3'-end processing"/>
    <property type="evidence" value="ECO:0007669"/>
    <property type="project" value="TreeGrafter"/>
</dbReference>
<dbReference type="Pfam" id="PF00773">
    <property type="entry name" value="RNB"/>
    <property type="match status" value="1"/>
</dbReference>
<evidence type="ECO:0000256" key="7">
    <source>
        <dbReference type="ARBA" id="ARBA00022839"/>
    </source>
</evidence>
<dbReference type="GO" id="GO:0000177">
    <property type="term" value="C:cytoplasmic exosome (RNase complex)"/>
    <property type="evidence" value="ECO:0007669"/>
    <property type="project" value="TreeGrafter"/>
</dbReference>
<feature type="region of interest" description="Disordered" evidence="12">
    <location>
        <begin position="320"/>
        <end position="363"/>
    </location>
</feature>
<keyword evidence="7" id="KW-0269">Exonuclease</keyword>
<comment type="subcellular location">
    <subcellularLocation>
        <location evidence="1">Nucleus</location>
    </subcellularLocation>
</comment>
<dbReference type="Pfam" id="PF17215">
    <property type="entry name" value="Rrp44_S1"/>
    <property type="match status" value="1"/>
</dbReference>
<dbReference type="InterPro" id="IPR002716">
    <property type="entry name" value="PIN_dom"/>
</dbReference>
<dbReference type="InterPro" id="IPR012340">
    <property type="entry name" value="NA-bd_OB-fold"/>
</dbReference>
<proteinExistence type="inferred from homology"/>
<evidence type="ECO:0000256" key="5">
    <source>
        <dbReference type="ARBA" id="ARBA00022801"/>
    </source>
</evidence>
<dbReference type="InterPro" id="IPR029060">
    <property type="entry name" value="PIN-like_dom_sf"/>
</dbReference>
<dbReference type="SMART" id="SM00670">
    <property type="entry name" value="PINc"/>
    <property type="match status" value="1"/>
</dbReference>
<evidence type="ECO:0000256" key="12">
    <source>
        <dbReference type="SAM" id="MobiDB-lite"/>
    </source>
</evidence>
<accession>A0A7S2B4Y1</accession>
<evidence type="ECO:0000256" key="6">
    <source>
        <dbReference type="ARBA" id="ARBA00022835"/>
    </source>
</evidence>